<proteinExistence type="predicted"/>
<accession>A0A927GSW5</accession>
<dbReference type="RefSeq" id="WP_190919898.1">
    <property type="nucleotide sequence ID" value="NZ_JACXIZ010000030.1"/>
</dbReference>
<organism evidence="2 3">
    <name type="scientific">Paenibacillus sabuli</name>
    <dbReference type="NCBI Taxonomy" id="2772509"/>
    <lineage>
        <taxon>Bacteria</taxon>
        <taxon>Bacillati</taxon>
        <taxon>Bacillota</taxon>
        <taxon>Bacilli</taxon>
        <taxon>Bacillales</taxon>
        <taxon>Paenibacillaceae</taxon>
        <taxon>Paenibacillus</taxon>
    </lineage>
</organism>
<evidence type="ECO:0000256" key="1">
    <source>
        <dbReference type="SAM" id="MobiDB-lite"/>
    </source>
</evidence>
<protein>
    <submittedName>
        <fullName evidence="2">Uncharacterized protein</fullName>
    </submittedName>
</protein>
<evidence type="ECO:0000313" key="2">
    <source>
        <dbReference type="EMBL" id="MBD2846993.1"/>
    </source>
</evidence>
<sequence>MMSQEVSKRHARKEPALHHGARLDRDQFGRSKESEAPEGVGLLQAIGTAEKERVFPKMKTGEMNRIAAKVGLLKSV</sequence>
<dbReference type="Proteomes" id="UP000621560">
    <property type="component" value="Unassembled WGS sequence"/>
</dbReference>
<comment type="caution">
    <text evidence="2">The sequence shown here is derived from an EMBL/GenBank/DDBJ whole genome shotgun (WGS) entry which is preliminary data.</text>
</comment>
<keyword evidence="3" id="KW-1185">Reference proteome</keyword>
<dbReference type="AlphaFoldDB" id="A0A927GSW5"/>
<gene>
    <name evidence="2" type="ORF">IDH44_17485</name>
</gene>
<evidence type="ECO:0000313" key="3">
    <source>
        <dbReference type="Proteomes" id="UP000621560"/>
    </source>
</evidence>
<feature type="compositionally biased region" description="Basic and acidic residues" evidence="1">
    <location>
        <begin position="13"/>
        <end position="35"/>
    </location>
</feature>
<reference evidence="2" key="1">
    <citation type="submission" date="2020-09" db="EMBL/GenBank/DDBJ databases">
        <title>A novel bacterium of genus Paenibacillus, isolated from South China Sea.</title>
        <authorList>
            <person name="Huang H."/>
            <person name="Mo K."/>
            <person name="Hu Y."/>
        </authorList>
    </citation>
    <scope>NUCLEOTIDE SEQUENCE</scope>
    <source>
        <strain evidence="2">IB182496</strain>
    </source>
</reference>
<feature type="region of interest" description="Disordered" evidence="1">
    <location>
        <begin position="1"/>
        <end position="43"/>
    </location>
</feature>
<name>A0A927GSW5_9BACL</name>
<dbReference type="EMBL" id="JACXIZ010000030">
    <property type="protein sequence ID" value="MBD2846993.1"/>
    <property type="molecule type" value="Genomic_DNA"/>
</dbReference>